<name>A0A375BYS1_9BURK</name>
<organism evidence="3">
    <name type="scientific">Cupriavidus taiwanensis</name>
    <dbReference type="NCBI Taxonomy" id="164546"/>
    <lineage>
        <taxon>Bacteria</taxon>
        <taxon>Pseudomonadati</taxon>
        <taxon>Pseudomonadota</taxon>
        <taxon>Betaproteobacteria</taxon>
        <taxon>Burkholderiales</taxon>
        <taxon>Burkholderiaceae</taxon>
        <taxon>Cupriavidus</taxon>
    </lineage>
</organism>
<reference evidence="3" key="1">
    <citation type="submission" date="2018-01" db="EMBL/GenBank/DDBJ databases">
        <authorList>
            <person name="Clerissi C."/>
        </authorList>
    </citation>
    <scope>NUCLEOTIDE SEQUENCE</scope>
    <source>
        <strain evidence="3">Cupriavidus taiwanensis STM 3521</strain>
    </source>
</reference>
<protein>
    <recommendedName>
        <fullName evidence="4">DUF3304 domain-containing protein</fullName>
    </recommendedName>
</protein>
<dbReference type="AlphaFoldDB" id="A0A375BYS1"/>
<dbReference type="Pfam" id="PF11745">
    <property type="entry name" value="DUF3304"/>
    <property type="match status" value="1"/>
</dbReference>
<dbReference type="EMBL" id="OFSP01000031">
    <property type="protein sequence ID" value="SOY58526.1"/>
    <property type="molecule type" value="Genomic_DNA"/>
</dbReference>
<evidence type="ECO:0008006" key="4">
    <source>
        <dbReference type="Google" id="ProtNLM"/>
    </source>
</evidence>
<evidence type="ECO:0000313" key="3">
    <source>
        <dbReference type="EMBL" id="SOY58526.1"/>
    </source>
</evidence>
<dbReference type="Proteomes" id="UP000256297">
    <property type="component" value="Chromosome CBM2589_a"/>
</dbReference>
<evidence type="ECO:0000256" key="2">
    <source>
        <dbReference type="SAM" id="Phobius"/>
    </source>
</evidence>
<keyword evidence="2" id="KW-0472">Membrane</keyword>
<sequence length="249" mass="27214">MAPLHDHGGENARSNRQVHRRIPGQGLQSNGRVRSAKGWNSMKQKGTTLMAVILAALTIVIAACGKGKGQADDMTASSITTYNHTPDYIHQFYINDAWGGNSFAYGGGGGFVCCVTYPRKWHQGLTATVRWTTSSSDPNATGDAATGKWHEAIVPIEKYDEPGNVNVHFLPDGKVRLIISSMGSGHPDYPGPDYPVMPPDFHFEPWRGAASEAEARARSREAHRALQVSPDDSPSLSPEQMPFYPKERR</sequence>
<feature type="region of interest" description="Disordered" evidence="1">
    <location>
        <begin position="207"/>
        <end position="249"/>
    </location>
</feature>
<keyword evidence="2" id="KW-1133">Transmembrane helix</keyword>
<dbReference type="InterPro" id="IPR021733">
    <property type="entry name" value="DUF3304"/>
</dbReference>
<accession>A0A375BYS1</accession>
<proteinExistence type="predicted"/>
<feature type="transmembrane region" description="Helical" evidence="2">
    <location>
        <begin position="47"/>
        <end position="65"/>
    </location>
</feature>
<gene>
    <name evidence="3" type="ORF">CBM2589_A10173</name>
</gene>
<feature type="compositionally biased region" description="Basic and acidic residues" evidence="1">
    <location>
        <begin position="1"/>
        <end position="10"/>
    </location>
</feature>
<keyword evidence="2" id="KW-0812">Transmembrane</keyword>
<feature type="region of interest" description="Disordered" evidence="1">
    <location>
        <begin position="1"/>
        <end position="38"/>
    </location>
</feature>
<feature type="compositionally biased region" description="Basic and acidic residues" evidence="1">
    <location>
        <begin position="213"/>
        <end position="224"/>
    </location>
</feature>
<comment type="caution">
    <text evidence="3">The sequence shown here is derived from an EMBL/GenBank/DDBJ whole genome shotgun (WGS) entry which is preliminary data.</text>
</comment>
<evidence type="ECO:0000256" key="1">
    <source>
        <dbReference type="SAM" id="MobiDB-lite"/>
    </source>
</evidence>